<comment type="similarity">
    <text evidence="2 11">Belongs to the shikimate kinase family.</text>
</comment>
<dbReference type="GO" id="GO:0005524">
    <property type="term" value="F:ATP binding"/>
    <property type="evidence" value="ECO:0007669"/>
    <property type="project" value="UniProtKB-UniRule"/>
</dbReference>
<comment type="caution">
    <text evidence="13">The sequence shown here is derived from an EMBL/GenBank/DDBJ whole genome shotgun (WGS) entry which is preliminary data.</text>
</comment>
<dbReference type="UniPathway" id="UPA00053">
    <property type="reaction ID" value="UER00088"/>
</dbReference>
<evidence type="ECO:0000256" key="5">
    <source>
        <dbReference type="ARBA" id="ARBA00022679"/>
    </source>
</evidence>
<evidence type="ECO:0000256" key="9">
    <source>
        <dbReference type="ARBA" id="ARBA00023141"/>
    </source>
</evidence>
<dbReference type="EMBL" id="VHSH01000011">
    <property type="protein sequence ID" value="TQV73286.1"/>
    <property type="molecule type" value="Genomic_DNA"/>
</dbReference>
<feature type="binding site" evidence="11">
    <location>
        <position position="77"/>
    </location>
    <ligand>
        <name>substrate</name>
    </ligand>
</feature>
<evidence type="ECO:0000256" key="4">
    <source>
        <dbReference type="ARBA" id="ARBA00022605"/>
    </source>
</evidence>
<dbReference type="PROSITE" id="PS01128">
    <property type="entry name" value="SHIKIMATE_KINASE"/>
    <property type="match status" value="1"/>
</dbReference>
<comment type="pathway">
    <text evidence="1 11">Metabolic intermediate biosynthesis; chorismate biosynthesis; chorismate from D-erythrose 4-phosphate and phosphoenolpyruvate: step 5/7.</text>
</comment>
<gene>
    <name evidence="11" type="primary">aroK</name>
    <name evidence="13" type="ORF">FKG95_25025</name>
</gene>
<evidence type="ECO:0000256" key="3">
    <source>
        <dbReference type="ARBA" id="ARBA00012154"/>
    </source>
</evidence>
<evidence type="ECO:0000256" key="12">
    <source>
        <dbReference type="SAM" id="MobiDB-lite"/>
    </source>
</evidence>
<dbReference type="SUPFAM" id="SSF52540">
    <property type="entry name" value="P-loop containing nucleoside triphosphate hydrolases"/>
    <property type="match status" value="1"/>
</dbReference>
<dbReference type="PRINTS" id="PR01100">
    <property type="entry name" value="SHIKIMTKNASE"/>
</dbReference>
<keyword evidence="11" id="KW-0963">Cytoplasm</keyword>
<evidence type="ECO:0000256" key="7">
    <source>
        <dbReference type="ARBA" id="ARBA00022777"/>
    </source>
</evidence>
<comment type="function">
    <text evidence="11">Catalyzes the specific phosphorylation of the 3-hydroxyl group of shikimic acid using ATP as a cosubstrate.</text>
</comment>
<dbReference type="Gene3D" id="3.40.50.300">
    <property type="entry name" value="P-loop containing nucleotide triphosphate hydrolases"/>
    <property type="match status" value="1"/>
</dbReference>
<proteinExistence type="inferred from homology"/>
<feature type="binding site" evidence="11">
    <location>
        <begin position="31"/>
        <end position="36"/>
    </location>
    <ligand>
        <name>ATP</name>
        <dbReference type="ChEBI" id="CHEBI:30616"/>
    </ligand>
</feature>
<evidence type="ECO:0000256" key="1">
    <source>
        <dbReference type="ARBA" id="ARBA00004842"/>
    </source>
</evidence>
<keyword evidence="6 11" id="KW-0547">Nucleotide-binding</keyword>
<keyword evidence="4 11" id="KW-0028">Amino-acid biosynthesis</keyword>
<dbReference type="PANTHER" id="PTHR21087:SF16">
    <property type="entry name" value="SHIKIMATE KINASE 1, CHLOROPLASTIC"/>
    <property type="match status" value="1"/>
</dbReference>
<dbReference type="HAMAP" id="MF_00109">
    <property type="entry name" value="Shikimate_kinase"/>
    <property type="match status" value="1"/>
</dbReference>
<comment type="subunit">
    <text evidence="11">Monomer.</text>
</comment>
<dbReference type="EC" id="2.7.1.71" evidence="3 11"/>
<comment type="subcellular location">
    <subcellularLocation>
        <location evidence="11">Cytoplasm</location>
    </subcellularLocation>
</comment>
<name>A0A545T7S6_9PROT</name>
<feature type="binding site" evidence="11">
    <location>
        <position position="53"/>
    </location>
    <ligand>
        <name>substrate</name>
    </ligand>
</feature>
<dbReference type="GO" id="GO:0009423">
    <property type="term" value="P:chorismate biosynthetic process"/>
    <property type="evidence" value="ECO:0007669"/>
    <property type="project" value="UniProtKB-UniRule"/>
</dbReference>
<dbReference type="GO" id="GO:0009073">
    <property type="term" value="P:aromatic amino acid family biosynthetic process"/>
    <property type="evidence" value="ECO:0007669"/>
    <property type="project" value="UniProtKB-KW"/>
</dbReference>
<evidence type="ECO:0000256" key="2">
    <source>
        <dbReference type="ARBA" id="ARBA00006997"/>
    </source>
</evidence>
<protein>
    <recommendedName>
        <fullName evidence="3 11">Shikimate kinase</fullName>
        <shortName evidence="11">SK</shortName>
        <ecNumber evidence="3 11">2.7.1.71</ecNumber>
    </recommendedName>
</protein>
<evidence type="ECO:0000313" key="14">
    <source>
        <dbReference type="Proteomes" id="UP000315252"/>
    </source>
</evidence>
<sequence>MADPIRQASAAKGEAAALPLPRALVLVGLMGAGKSCIGRRLSDALGLPFVDADTEIETAAGCTVQEIFERHGEAAFRDGERKVIERLLDGQPQILATGGGAFMDPRTRESIRRHATSLWLRADLDLLVKRTSRRNHRPLLNKGNPRQILGALIDTRYPVYGEADIVIDSVDGPVEKTVQRAVDAIAAFLSDHPSGQAVAQSESKTHHTARKAGE</sequence>
<keyword evidence="7 11" id="KW-0418">Kinase</keyword>
<keyword evidence="9 11" id="KW-0057">Aromatic amino acid biosynthesis</keyword>
<evidence type="ECO:0000256" key="10">
    <source>
        <dbReference type="ARBA" id="ARBA00048567"/>
    </source>
</evidence>
<reference evidence="13 14" key="1">
    <citation type="submission" date="2019-06" db="EMBL/GenBank/DDBJ databases">
        <title>Whole genome sequence for Rhodospirillaceae sp. R148.</title>
        <authorList>
            <person name="Wang G."/>
        </authorList>
    </citation>
    <scope>NUCLEOTIDE SEQUENCE [LARGE SCALE GENOMIC DNA]</scope>
    <source>
        <strain evidence="13 14">R148</strain>
    </source>
</reference>
<evidence type="ECO:0000256" key="11">
    <source>
        <dbReference type="HAMAP-Rule" id="MF_00109"/>
    </source>
</evidence>
<comment type="caution">
    <text evidence="11">Lacks conserved residue(s) required for the propagation of feature annotation.</text>
</comment>
<keyword evidence="14" id="KW-1185">Reference proteome</keyword>
<comment type="catalytic activity">
    <reaction evidence="10 11">
        <text>shikimate + ATP = 3-phosphoshikimate + ADP + H(+)</text>
        <dbReference type="Rhea" id="RHEA:13121"/>
        <dbReference type="ChEBI" id="CHEBI:15378"/>
        <dbReference type="ChEBI" id="CHEBI:30616"/>
        <dbReference type="ChEBI" id="CHEBI:36208"/>
        <dbReference type="ChEBI" id="CHEBI:145989"/>
        <dbReference type="ChEBI" id="CHEBI:456216"/>
        <dbReference type="EC" id="2.7.1.71"/>
    </reaction>
</comment>
<feature type="binding site" evidence="11">
    <location>
        <position position="99"/>
    </location>
    <ligand>
        <name>substrate</name>
    </ligand>
</feature>
<feature type="region of interest" description="Disordered" evidence="12">
    <location>
        <begin position="194"/>
        <end position="214"/>
    </location>
</feature>
<dbReference type="InterPro" id="IPR000623">
    <property type="entry name" value="Shikimate_kinase/TSH1"/>
</dbReference>
<organism evidence="13 14">
    <name type="scientific">Denitrobaculum tricleocarpae</name>
    <dbReference type="NCBI Taxonomy" id="2591009"/>
    <lineage>
        <taxon>Bacteria</taxon>
        <taxon>Pseudomonadati</taxon>
        <taxon>Pseudomonadota</taxon>
        <taxon>Alphaproteobacteria</taxon>
        <taxon>Rhodospirillales</taxon>
        <taxon>Rhodospirillaceae</taxon>
        <taxon>Denitrobaculum</taxon>
    </lineage>
</organism>
<dbReference type="InterPro" id="IPR023000">
    <property type="entry name" value="Shikimate_kinase_CS"/>
</dbReference>
<dbReference type="InterPro" id="IPR031322">
    <property type="entry name" value="Shikimate/glucono_kinase"/>
</dbReference>
<dbReference type="Pfam" id="PF01202">
    <property type="entry name" value="SKI"/>
    <property type="match status" value="1"/>
</dbReference>
<dbReference type="GO" id="GO:0005829">
    <property type="term" value="C:cytosol"/>
    <property type="evidence" value="ECO:0007669"/>
    <property type="project" value="TreeGrafter"/>
</dbReference>
<evidence type="ECO:0000313" key="13">
    <source>
        <dbReference type="EMBL" id="TQV73286.1"/>
    </source>
</evidence>
<dbReference type="GO" id="GO:0008652">
    <property type="term" value="P:amino acid biosynthetic process"/>
    <property type="evidence" value="ECO:0007669"/>
    <property type="project" value="UniProtKB-KW"/>
</dbReference>
<dbReference type="PANTHER" id="PTHR21087">
    <property type="entry name" value="SHIKIMATE KINASE"/>
    <property type="match status" value="1"/>
</dbReference>
<keyword evidence="11" id="KW-0460">Magnesium</keyword>
<comment type="cofactor">
    <cofactor evidence="11">
        <name>Mg(2+)</name>
        <dbReference type="ChEBI" id="CHEBI:18420"/>
    </cofactor>
    <text evidence="11">Binds 1 Mg(2+) ion per subunit.</text>
</comment>
<dbReference type="AlphaFoldDB" id="A0A545T7S6"/>
<dbReference type="GO" id="GO:0000287">
    <property type="term" value="F:magnesium ion binding"/>
    <property type="evidence" value="ECO:0007669"/>
    <property type="project" value="UniProtKB-UniRule"/>
</dbReference>
<accession>A0A545T7S6</accession>
<dbReference type="InterPro" id="IPR027417">
    <property type="entry name" value="P-loop_NTPase"/>
</dbReference>
<evidence type="ECO:0000256" key="6">
    <source>
        <dbReference type="ARBA" id="ARBA00022741"/>
    </source>
</evidence>
<dbReference type="RefSeq" id="WP_142899186.1">
    <property type="nucleotide sequence ID" value="NZ_ML660062.1"/>
</dbReference>
<dbReference type="OrthoDB" id="9800332at2"/>
<keyword evidence="11" id="KW-0479">Metal-binding</keyword>
<evidence type="ECO:0000256" key="8">
    <source>
        <dbReference type="ARBA" id="ARBA00022840"/>
    </source>
</evidence>
<keyword evidence="8 11" id="KW-0067">ATP-binding</keyword>
<feature type="binding site" evidence="11">
    <location>
        <position position="156"/>
    </location>
    <ligand>
        <name>substrate</name>
    </ligand>
</feature>
<feature type="binding site" evidence="11">
    <location>
        <position position="137"/>
    </location>
    <ligand>
        <name>ATP</name>
        <dbReference type="ChEBI" id="CHEBI:30616"/>
    </ligand>
</feature>
<feature type="binding site" evidence="11">
    <location>
        <position position="35"/>
    </location>
    <ligand>
        <name>Mg(2+)</name>
        <dbReference type="ChEBI" id="CHEBI:18420"/>
    </ligand>
</feature>
<dbReference type="CDD" id="cd00464">
    <property type="entry name" value="SK"/>
    <property type="match status" value="1"/>
</dbReference>
<dbReference type="GO" id="GO:0004765">
    <property type="term" value="F:shikimate kinase activity"/>
    <property type="evidence" value="ECO:0007669"/>
    <property type="project" value="UniProtKB-UniRule"/>
</dbReference>
<dbReference type="NCBIfam" id="NF010552">
    <property type="entry name" value="PRK13946.1"/>
    <property type="match status" value="1"/>
</dbReference>
<dbReference type="Proteomes" id="UP000315252">
    <property type="component" value="Unassembled WGS sequence"/>
</dbReference>
<keyword evidence="5 11" id="KW-0808">Transferase</keyword>